<evidence type="ECO:0000313" key="3">
    <source>
        <dbReference type="Proteomes" id="UP001519292"/>
    </source>
</evidence>
<dbReference type="Proteomes" id="UP001519292">
    <property type="component" value="Unassembled WGS sequence"/>
</dbReference>
<keyword evidence="3" id="KW-1185">Reference proteome</keyword>
<sequence length="170" mass="20216">MLKLSKKGYYRYRGRLYDVKRLYERLAASKIHKKSNYLYSCVVQAEYQGQSFPIRLVFVSKCGSKSKYLVLATTRYQLQPQENIQLYKRRWQIETFFKAAKQYLALDKSQIQSYDRQCGCFAVTALVYDLLAWQERQETDDKTLGDLFYLMNDYLPNLAFEQALVYLNVK</sequence>
<dbReference type="SUPFAM" id="SSF53098">
    <property type="entry name" value="Ribonuclease H-like"/>
    <property type="match status" value="1"/>
</dbReference>
<feature type="domain" description="Transposase IS4-like" evidence="1">
    <location>
        <begin position="16"/>
        <end position="117"/>
    </location>
</feature>
<name>A0ABS4MEU1_9LACO</name>
<dbReference type="InterPro" id="IPR012337">
    <property type="entry name" value="RNaseH-like_sf"/>
</dbReference>
<dbReference type="Gene3D" id="3.90.350.10">
    <property type="entry name" value="Transposase Inhibitor Protein From Tn5, Chain A, domain 1"/>
    <property type="match status" value="1"/>
</dbReference>
<dbReference type="InterPro" id="IPR002559">
    <property type="entry name" value="Transposase_11"/>
</dbReference>
<reference evidence="2 3" key="1">
    <citation type="submission" date="2021-03" db="EMBL/GenBank/DDBJ databases">
        <title>Genomic Encyclopedia of Type Strains, Phase IV (KMG-IV): sequencing the most valuable type-strain genomes for metagenomic binning, comparative biology and taxonomic classification.</title>
        <authorList>
            <person name="Goeker M."/>
        </authorList>
    </citation>
    <scope>NUCLEOTIDE SEQUENCE [LARGE SCALE GENOMIC DNA]</scope>
    <source>
        <strain evidence="2 3">DSM 101872</strain>
    </source>
</reference>
<gene>
    <name evidence="2" type="ORF">J2Z60_001386</name>
</gene>
<protein>
    <recommendedName>
        <fullName evidence="1">Transposase IS4-like domain-containing protein</fullName>
    </recommendedName>
</protein>
<proteinExistence type="predicted"/>
<organism evidence="2 3">
    <name type="scientific">Lactobacillus colini</name>
    <dbReference type="NCBI Taxonomy" id="1819254"/>
    <lineage>
        <taxon>Bacteria</taxon>
        <taxon>Bacillati</taxon>
        <taxon>Bacillota</taxon>
        <taxon>Bacilli</taxon>
        <taxon>Lactobacillales</taxon>
        <taxon>Lactobacillaceae</taxon>
        <taxon>Lactobacillus</taxon>
    </lineage>
</organism>
<comment type="caution">
    <text evidence="2">The sequence shown here is derived from an EMBL/GenBank/DDBJ whole genome shotgun (WGS) entry which is preliminary data.</text>
</comment>
<dbReference type="EMBL" id="JAGGLU010000007">
    <property type="protein sequence ID" value="MBP2058209.1"/>
    <property type="molecule type" value="Genomic_DNA"/>
</dbReference>
<evidence type="ECO:0000313" key="2">
    <source>
        <dbReference type="EMBL" id="MBP2058209.1"/>
    </source>
</evidence>
<dbReference type="Pfam" id="PF01609">
    <property type="entry name" value="DDE_Tnp_1"/>
    <property type="match status" value="1"/>
</dbReference>
<accession>A0ABS4MEU1</accession>
<evidence type="ECO:0000259" key="1">
    <source>
        <dbReference type="Pfam" id="PF01609"/>
    </source>
</evidence>